<dbReference type="PANTHER" id="PTHR35400:SF3">
    <property type="entry name" value="SLL1072 PROTEIN"/>
    <property type="match status" value="1"/>
</dbReference>
<dbReference type="InterPro" id="IPR012296">
    <property type="entry name" value="Nuclease_put_TT1808"/>
</dbReference>
<feature type="domain" description="Putative restriction endonuclease" evidence="1">
    <location>
        <begin position="27"/>
        <end position="195"/>
    </location>
</feature>
<sequence>MQTLEDWGGSPLMTTAYAPARHRLSADDFLQMARSGILHEDDRIELIDGDLIDMAPIGSEHASLTDWFTRHLVLAIGQHAIVRIQSSLSLDKHSQPQPDVQVLRAREDYYRKAHPRAENVLLLIEVSDTTARFDREMKVPLYAHYGVVEVWLVDVAQQSVEVYRDPQPATSTYRQMTAYRQGSLIPQQLPMVSIAVEQLF</sequence>
<reference evidence="2" key="2">
    <citation type="submission" date="2014-03" db="EMBL/GenBank/DDBJ databases">
        <title>Candidatus Competibacter-lineage genomes retrieved from metagenomes reveal functional metabolic diversity.</title>
        <authorList>
            <person name="McIlroy S.J."/>
            <person name="Albertsen M."/>
            <person name="Andresen E.K."/>
            <person name="Saunders A.M."/>
            <person name="Kristiansen R."/>
            <person name="Stokholm-Bjerregaard M."/>
            <person name="Nielsen K.L."/>
            <person name="Nielsen P.H."/>
        </authorList>
    </citation>
    <scope>NUCLEOTIDE SEQUENCE</scope>
    <source>
        <strain evidence="2">Run_A_D11</strain>
    </source>
</reference>
<dbReference type="InterPro" id="IPR011335">
    <property type="entry name" value="Restrct_endonuc-II-like"/>
</dbReference>
<dbReference type="EMBL" id="CBTJ020000084">
    <property type="protein sequence ID" value="CDI03951.1"/>
    <property type="molecule type" value="Genomic_DNA"/>
</dbReference>
<dbReference type="AlphaFoldDB" id="W6M7K1"/>
<protein>
    <recommendedName>
        <fullName evidence="1">Putative restriction endonuclease domain-containing protein</fullName>
    </recommendedName>
</protein>
<dbReference type="SUPFAM" id="SSF52980">
    <property type="entry name" value="Restriction endonuclease-like"/>
    <property type="match status" value="1"/>
</dbReference>
<dbReference type="PANTHER" id="PTHR35400">
    <property type="entry name" value="SLR1083 PROTEIN"/>
    <property type="match status" value="1"/>
</dbReference>
<reference evidence="2" key="1">
    <citation type="submission" date="2013-07" db="EMBL/GenBank/DDBJ databases">
        <authorList>
            <person name="McIlroy S."/>
        </authorList>
    </citation>
    <scope>NUCLEOTIDE SEQUENCE [LARGE SCALE GENOMIC DNA]</scope>
    <source>
        <strain evidence="2">Run_A_D11</strain>
    </source>
</reference>
<dbReference type="Gene3D" id="3.90.1570.10">
    <property type="entry name" value="tt1808, chain A"/>
    <property type="match status" value="1"/>
</dbReference>
<accession>W6M7K1</accession>
<dbReference type="InterPro" id="IPR008538">
    <property type="entry name" value="Uma2"/>
</dbReference>
<dbReference type="OrthoDB" id="196625at2"/>
<gene>
    <name evidence="2" type="ORF">BN873_730001</name>
</gene>
<evidence type="ECO:0000313" key="3">
    <source>
        <dbReference type="Proteomes" id="UP000035760"/>
    </source>
</evidence>
<dbReference type="Proteomes" id="UP000035760">
    <property type="component" value="Unassembled WGS sequence"/>
</dbReference>
<proteinExistence type="predicted"/>
<evidence type="ECO:0000259" key="1">
    <source>
        <dbReference type="Pfam" id="PF05685"/>
    </source>
</evidence>
<organism evidence="2 3">
    <name type="scientific">Candidatus Competibacter denitrificans Run_A_D11</name>
    <dbReference type="NCBI Taxonomy" id="1400863"/>
    <lineage>
        <taxon>Bacteria</taxon>
        <taxon>Pseudomonadati</taxon>
        <taxon>Pseudomonadota</taxon>
        <taxon>Gammaproteobacteria</taxon>
        <taxon>Candidatus Competibacteraceae</taxon>
        <taxon>Candidatus Competibacter</taxon>
    </lineage>
</organism>
<dbReference type="STRING" id="1400863.BN873_730001"/>
<comment type="caution">
    <text evidence="2">The sequence shown here is derived from an EMBL/GenBank/DDBJ whole genome shotgun (WGS) entry which is preliminary data.</text>
</comment>
<dbReference type="CDD" id="cd06260">
    <property type="entry name" value="DUF820-like"/>
    <property type="match status" value="1"/>
</dbReference>
<evidence type="ECO:0000313" key="2">
    <source>
        <dbReference type="EMBL" id="CDI03951.1"/>
    </source>
</evidence>
<name>W6M7K1_9GAMM</name>
<dbReference type="Pfam" id="PF05685">
    <property type="entry name" value="Uma2"/>
    <property type="match status" value="1"/>
</dbReference>
<keyword evidence="3" id="KW-1185">Reference proteome</keyword>